<evidence type="ECO:0000256" key="1">
    <source>
        <dbReference type="ARBA" id="ARBA00004196"/>
    </source>
</evidence>
<dbReference type="InterPro" id="IPR058625">
    <property type="entry name" value="MdtA-like_BSH"/>
</dbReference>
<evidence type="ECO:0000256" key="3">
    <source>
        <dbReference type="SAM" id="Phobius"/>
    </source>
</evidence>
<sequence length="377" mass="41884">MYTKDLEREIMDKENTNIVENKESHKKRNVIVVLLLLALIGAVAMYMYQSYNATHIKTDDAFIDGSMSTVASRVAGTVREVYVADNESVKKGQPLVALDTADYAVKERESQAAYEAEEARLREAQSRVETAKRQLLELSERLSGAQATVDAHRAGLAQSERDIRRAEGLYHKEAISKERYEKTLTTHDVKSAELEAAMRQVSLSEKAIETQLALIRQTETSIDTQSQVIKQREAVLSQTRLNLTYTTVYAPVDGYVNKKSVVVGNQIQAGQPLMAVVTLEDVWVTANFKETQIGKIRSGQRVAVKVDAYPREVFSGRVDSIMAGTGSVFSLFPPENATGHYVKVVQRIPVKILIDKESAKGHILRVGMSVVPTVLVQ</sequence>
<reference evidence="6 7" key="1">
    <citation type="submission" date="2015-02" db="EMBL/GenBank/DDBJ databases">
        <title>Single-cell genomics of uncultivated deep-branching MTB reveals a conserved set of magnetosome genes.</title>
        <authorList>
            <person name="Kolinko S."/>
            <person name="Richter M."/>
            <person name="Glockner F.O."/>
            <person name="Brachmann A."/>
            <person name="Schuler D."/>
        </authorList>
    </citation>
    <scope>NUCLEOTIDE SEQUENCE [LARGE SCALE GENOMIC DNA]</scope>
    <source>
        <strain evidence="6">TM-1</strain>
    </source>
</reference>
<dbReference type="Pfam" id="PF25954">
    <property type="entry name" value="Beta-barrel_RND_2"/>
    <property type="match status" value="1"/>
</dbReference>
<feature type="domain" description="Multidrug resistance protein MdtA-like barrel-sandwich hybrid" evidence="4">
    <location>
        <begin position="69"/>
        <end position="278"/>
    </location>
</feature>
<dbReference type="InterPro" id="IPR058792">
    <property type="entry name" value="Beta-barrel_RND_2"/>
</dbReference>
<evidence type="ECO:0000313" key="7">
    <source>
        <dbReference type="Proteomes" id="UP000033423"/>
    </source>
</evidence>
<comment type="caution">
    <text evidence="6">The sequence shown here is derived from an EMBL/GenBank/DDBJ whole genome shotgun (WGS) entry which is preliminary data.</text>
</comment>
<gene>
    <name evidence="6" type="ORF">MBAV_002325</name>
</gene>
<keyword evidence="3" id="KW-1133">Transmembrane helix</keyword>
<dbReference type="PRINTS" id="PR01490">
    <property type="entry name" value="RTXTOXIND"/>
</dbReference>
<evidence type="ECO:0000259" key="5">
    <source>
        <dbReference type="Pfam" id="PF25954"/>
    </source>
</evidence>
<dbReference type="GO" id="GO:1990961">
    <property type="term" value="P:xenobiotic detoxification by transmembrane export across the plasma membrane"/>
    <property type="evidence" value="ECO:0007669"/>
    <property type="project" value="InterPro"/>
</dbReference>
<proteinExistence type="predicted"/>
<dbReference type="Gene3D" id="6.10.140.1990">
    <property type="match status" value="1"/>
</dbReference>
<keyword evidence="2" id="KW-0175">Coiled coil</keyword>
<accession>A0A0F3GU53</accession>
<comment type="subcellular location">
    <subcellularLocation>
        <location evidence="1">Cell envelope</location>
    </subcellularLocation>
</comment>
<dbReference type="PATRIC" id="fig|29290.4.peg.3101"/>
<dbReference type="SUPFAM" id="SSF111369">
    <property type="entry name" value="HlyD-like secretion proteins"/>
    <property type="match status" value="2"/>
</dbReference>
<name>A0A0F3GU53_9BACT</name>
<dbReference type="InterPro" id="IPR030190">
    <property type="entry name" value="MacA_alpha-hairpin_sf"/>
</dbReference>
<keyword evidence="3" id="KW-0812">Transmembrane</keyword>
<dbReference type="GO" id="GO:0030313">
    <property type="term" value="C:cell envelope"/>
    <property type="evidence" value="ECO:0007669"/>
    <property type="project" value="UniProtKB-SubCell"/>
</dbReference>
<dbReference type="EMBL" id="LACI01001006">
    <property type="protein sequence ID" value="KJU85480.1"/>
    <property type="molecule type" value="Genomic_DNA"/>
</dbReference>
<dbReference type="AlphaFoldDB" id="A0A0F3GU53"/>
<dbReference type="InterPro" id="IPR050739">
    <property type="entry name" value="MFP"/>
</dbReference>
<organism evidence="6 7">
    <name type="scientific">Candidatus Magnetobacterium bavaricum</name>
    <dbReference type="NCBI Taxonomy" id="29290"/>
    <lineage>
        <taxon>Bacteria</taxon>
        <taxon>Pseudomonadati</taxon>
        <taxon>Nitrospirota</taxon>
        <taxon>Thermodesulfovibrionia</taxon>
        <taxon>Thermodesulfovibrionales</taxon>
        <taxon>Candidatus Magnetobacteriaceae</taxon>
        <taxon>Candidatus Magnetobacterium</taxon>
    </lineage>
</organism>
<protein>
    <submittedName>
        <fullName evidence="6">Secretion protein HlyD family protein</fullName>
    </submittedName>
</protein>
<evidence type="ECO:0000256" key="2">
    <source>
        <dbReference type="SAM" id="Coils"/>
    </source>
</evidence>
<keyword evidence="7" id="KW-1185">Reference proteome</keyword>
<dbReference type="Gene3D" id="2.40.50.100">
    <property type="match status" value="1"/>
</dbReference>
<feature type="transmembrane region" description="Helical" evidence="3">
    <location>
        <begin position="30"/>
        <end position="48"/>
    </location>
</feature>
<feature type="domain" description="CusB-like beta-barrel" evidence="5">
    <location>
        <begin position="282"/>
        <end position="323"/>
    </location>
</feature>
<dbReference type="PANTHER" id="PTHR30386:SF19">
    <property type="entry name" value="MULTIDRUG EXPORT PROTEIN EMRA-RELATED"/>
    <property type="match status" value="1"/>
</dbReference>
<evidence type="ECO:0000313" key="6">
    <source>
        <dbReference type="EMBL" id="KJU85480.1"/>
    </source>
</evidence>
<dbReference type="GO" id="GO:0019898">
    <property type="term" value="C:extrinsic component of membrane"/>
    <property type="evidence" value="ECO:0007669"/>
    <property type="project" value="InterPro"/>
</dbReference>
<dbReference type="Pfam" id="PF25917">
    <property type="entry name" value="BSH_RND"/>
    <property type="match status" value="1"/>
</dbReference>
<dbReference type="Proteomes" id="UP000033423">
    <property type="component" value="Unassembled WGS sequence"/>
</dbReference>
<evidence type="ECO:0000259" key="4">
    <source>
        <dbReference type="Pfam" id="PF25917"/>
    </source>
</evidence>
<feature type="coiled-coil region" evidence="2">
    <location>
        <begin position="107"/>
        <end position="148"/>
    </location>
</feature>
<keyword evidence="3" id="KW-0472">Membrane</keyword>
<dbReference type="GO" id="GO:1990195">
    <property type="term" value="C:macrolide transmembrane transporter complex"/>
    <property type="evidence" value="ECO:0007669"/>
    <property type="project" value="InterPro"/>
</dbReference>
<dbReference type="PANTHER" id="PTHR30386">
    <property type="entry name" value="MEMBRANE FUSION SUBUNIT OF EMRAB-TOLC MULTIDRUG EFFLUX PUMP"/>
    <property type="match status" value="1"/>
</dbReference>
<dbReference type="Gene3D" id="2.40.30.170">
    <property type="match status" value="1"/>
</dbReference>